<dbReference type="EMBL" id="NBNE01013837">
    <property type="protein sequence ID" value="OWY94788.1"/>
    <property type="molecule type" value="Genomic_DNA"/>
</dbReference>
<evidence type="ECO:0000313" key="2">
    <source>
        <dbReference type="EMBL" id="OWY94788.1"/>
    </source>
</evidence>
<comment type="caution">
    <text evidence="2">The sequence shown here is derived from an EMBL/GenBank/DDBJ whole genome shotgun (WGS) entry which is preliminary data.</text>
</comment>
<evidence type="ECO:0000256" key="1">
    <source>
        <dbReference type="SAM" id="MobiDB-lite"/>
    </source>
</evidence>
<protein>
    <submittedName>
        <fullName evidence="2">Uncharacterized protein</fullName>
    </submittedName>
</protein>
<reference evidence="3" key="1">
    <citation type="submission" date="2017-03" db="EMBL/GenBank/DDBJ databases">
        <title>Phytopthora megakarya and P. palmivora, two closely related causual agents of cacao black pod achieved similar genome size and gene model numbers by different mechanisms.</title>
        <authorList>
            <person name="Ali S."/>
            <person name="Shao J."/>
            <person name="Larry D.J."/>
            <person name="Kronmiller B."/>
            <person name="Shen D."/>
            <person name="Strem M.D."/>
            <person name="Melnick R.L."/>
            <person name="Guiltinan M.J."/>
            <person name="Tyler B.M."/>
            <person name="Meinhardt L.W."/>
            <person name="Bailey B.A."/>
        </authorList>
    </citation>
    <scope>NUCLEOTIDE SEQUENCE [LARGE SCALE GENOMIC DNA]</scope>
    <source>
        <strain evidence="3">zdho120</strain>
    </source>
</reference>
<dbReference type="AlphaFoldDB" id="A0A225UPA3"/>
<sequence length="62" mass="7021">MTYKEAREAWKWADNFGLSSDNVLYYTARDVVEARGANHNDPRGVMTPSKEGTKVPFALTKE</sequence>
<organism evidence="2 3">
    <name type="scientific">Phytophthora megakarya</name>
    <dbReference type="NCBI Taxonomy" id="4795"/>
    <lineage>
        <taxon>Eukaryota</taxon>
        <taxon>Sar</taxon>
        <taxon>Stramenopiles</taxon>
        <taxon>Oomycota</taxon>
        <taxon>Peronosporomycetes</taxon>
        <taxon>Peronosporales</taxon>
        <taxon>Peronosporaceae</taxon>
        <taxon>Phytophthora</taxon>
    </lineage>
</organism>
<accession>A0A225UPA3</accession>
<evidence type="ECO:0000313" key="3">
    <source>
        <dbReference type="Proteomes" id="UP000198211"/>
    </source>
</evidence>
<dbReference type="Proteomes" id="UP000198211">
    <property type="component" value="Unassembled WGS sequence"/>
</dbReference>
<proteinExistence type="predicted"/>
<gene>
    <name evidence="2" type="ORF">PHMEG_00035380</name>
</gene>
<feature type="region of interest" description="Disordered" evidence="1">
    <location>
        <begin position="37"/>
        <end position="62"/>
    </location>
</feature>
<name>A0A225UPA3_9STRA</name>
<keyword evidence="3" id="KW-1185">Reference proteome</keyword>